<dbReference type="InterPro" id="IPR003467">
    <property type="entry name" value="Fimbrial_K88_FaeH"/>
</dbReference>
<feature type="signal peptide" evidence="3">
    <location>
        <begin position="1"/>
        <end position="22"/>
    </location>
</feature>
<proteinExistence type="inferred from homology"/>
<evidence type="ECO:0000313" key="4">
    <source>
        <dbReference type="EMBL" id="MCL1141626.1"/>
    </source>
</evidence>
<keyword evidence="5" id="KW-1185">Reference proteome</keyword>
<dbReference type="Proteomes" id="UP001139333">
    <property type="component" value="Unassembled WGS sequence"/>
</dbReference>
<evidence type="ECO:0000313" key="5">
    <source>
        <dbReference type="Proteomes" id="UP001139333"/>
    </source>
</evidence>
<dbReference type="RefSeq" id="WP_248994319.1">
    <property type="nucleotide sequence ID" value="NZ_JAKIKP010000002.1"/>
</dbReference>
<keyword evidence="1 3" id="KW-0732">Signal</keyword>
<name>A0A9X1ZHH8_9GAMM</name>
<organism evidence="4 5">
    <name type="scientific">Shewanella gaetbuli</name>
    <dbReference type="NCBI Taxonomy" id="220752"/>
    <lineage>
        <taxon>Bacteria</taxon>
        <taxon>Pseudomonadati</taxon>
        <taxon>Pseudomonadota</taxon>
        <taxon>Gammaproteobacteria</taxon>
        <taxon>Alteromonadales</taxon>
        <taxon>Shewanellaceae</taxon>
        <taxon>Shewanella</taxon>
    </lineage>
</organism>
<accession>A0A9X1ZHH8</accession>
<evidence type="ECO:0000256" key="1">
    <source>
        <dbReference type="ARBA" id="ARBA00022729"/>
    </source>
</evidence>
<comment type="caution">
    <text evidence="4">The sequence shown here is derived from an EMBL/GenBank/DDBJ whole genome shotgun (WGS) entry which is preliminary data.</text>
</comment>
<sequence length="277" mass="29280">MNKSKLALSAIALVVSSASVYAFTESPNGTFQGSLDFNGVITNTNPIWAYQIEPTSPARVKDLNAQLNEGQIQSDGSIVFDFSRVGTVPFVEGYMKGAAVQGGVGLSPVVTVLTSTGDIEVVGPNMAKEGIHNISLNIEENGIRVPNASLEMKLSSGTSGAATYNGQYFWPESAVNYGVAQSAMSRAVNLVLGSEPFAAIYAGKQNSAAASKVLNPADEGTWTIYDPSNVGYGLTRTEYRNVFGAFATTVSHIQLHASVNSVPDTWYATLPVNIVLQ</sequence>
<dbReference type="GO" id="GO:0009289">
    <property type="term" value="C:pilus"/>
    <property type="evidence" value="ECO:0007669"/>
    <property type="project" value="InterPro"/>
</dbReference>
<evidence type="ECO:0008006" key="6">
    <source>
        <dbReference type="Google" id="ProtNLM"/>
    </source>
</evidence>
<gene>
    <name evidence="4" type="ORF">L2672_02765</name>
</gene>
<feature type="chain" id="PRO_5040964362" description="Fimbrial protein" evidence="3">
    <location>
        <begin position="23"/>
        <end position="277"/>
    </location>
</feature>
<dbReference type="Pfam" id="PF02432">
    <property type="entry name" value="Fimbrial_K88"/>
    <property type="match status" value="1"/>
</dbReference>
<dbReference type="GO" id="GO:0007155">
    <property type="term" value="P:cell adhesion"/>
    <property type="evidence" value="ECO:0007669"/>
    <property type="project" value="InterPro"/>
</dbReference>
<evidence type="ECO:0000256" key="3">
    <source>
        <dbReference type="SAM" id="SignalP"/>
    </source>
</evidence>
<evidence type="ECO:0000256" key="2">
    <source>
        <dbReference type="ARBA" id="ARBA00049989"/>
    </source>
</evidence>
<reference evidence="4" key="1">
    <citation type="submission" date="2022-01" db="EMBL/GenBank/DDBJ databases">
        <title>Whole genome-based taxonomy of the Shewanellaceae.</title>
        <authorList>
            <person name="Martin-Rodriguez A.J."/>
        </authorList>
    </citation>
    <scope>NUCLEOTIDE SEQUENCE</scope>
    <source>
        <strain evidence="4">DSM 16422</strain>
    </source>
</reference>
<dbReference type="AlphaFoldDB" id="A0A9X1ZHH8"/>
<protein>
    <recommendedName>
        <fullName evidence="6">Fimbrial protein</fullName>
    </recommendedName>
</protein>
<dbReference type="EMBL" id="JAKIKP010000002">
    <property type="protein sequence ID" value="MCL1141626.1"/>
    <property type="molecule type" value="Genomic_DNA"/>
</dbReference>
<comment type="similarity">
    <text evidence="2">Belongs to the fimbrial K88 protein family.</text>
</comment>